<comment type="caution">
    <text evidence="3">The sequence shown here is derived from an EMBL/GenBank/DDBJ whole genome shotgun (WGS) entry which is preliminary data.</text>
</comment>
<dbReference type="InterPro" id="IPR006015">
    <property type="entry name" value="Universal_stress_UspA"/>
</dbReference>
<comment type="similarity">
    <text evidence="1">Belongs to the universal stress protein A family.</text>
</comment>
<keyword evidence="4" id="KW-1185">Reference proteome</keyword>
<sequence length="138" mass="15298">MFKGILLAADGSENSLRSAQYAIELAIKFDGTVDAVYVVDGETAKQDVLHAQDKFAIEKQRNEKLQPIRELLEQSGVDYQTHFLHGEPGPKLVEFANDRDFDCVVIGSRGLNNLQSFILGSVSHKVVKRVDCPVLVVK</sequence>
<accession>A0ABS4IG72</accession>
<dbReference type="Pfam" id="PF00582">
    <property type="entry name" value="Usp"/>
    <property type="match status" value="1"/>
</dbReference>
<dbReference type="PRINTS" id="PR01438">
    <property type="entry name" value="UNVRSLSTRESS"/>
</dbReference>
<dbReference type="PANTHER" id="PTHR46268">
    <property type="entry name" value="STRESS RESPONSE PROTEIN NHAX"/>
    <property type="match status" value="1"/>
</dbReference>
<dbReference type="InterPro" id="IPR014729">
    <property type="entry name" value="Rossmann-like_a/b/a_fold"/>
</dbReference>
<reference evidence="3 4" key="1">
    <citation type="submission" date="2021-03" db="EMBL/GenBank/DDBJ databases">
        <title>Genomic Encyclopedia of Type Strains, Phase IV (KMG-IV): sequencing the most valuable type-strain genomes for metagenomic binning, comparative biology and taxonomic classification.</title>
        <authorList>
            <person name="Goeker M."/>
        </authorList>
    </citation>
    <scope>NUCLEOTIDE SEQUENCE [LARGE SCALE GENOMIC DNA]</scope>
    <source>
        <strain evidence="3 4">DSM 25609</strain>
    </source>
</reference>
<proteinExistence type="inferred from homology"/>
<protein>
    <submittedName>
        <fullName evidence="3">Nucleotide-binding universal stress UspA family protein</fullName>
    </submittedName>
</protein>
<evidence type="ECO:0000256" key="1">
    <source>
        <dbReference type="ARBA" id="ARBA00008791"/>
    </source>
</evidence>
<dbReference type="RefSeq" id="WP_209463096.1">
    <property type="nucleotide sequence ID" value="NZ_JAGGKX010000009.1"/>
</dbReference>
<dbReference type="SUPFAM" id="SSF52402">
    <property type="entry name" value="Adenine nucleotide alpha hydrolases-like"/>
    <property type="match status" value="1"/>
</dbReference>
<name>A0ABS4IG72_9BACI</name>
<evidence type="ECO:0000313" key="3">
    <source>
        <dbReference type="EMBL" id="MBP1969930.1"/>
    </source>
</evidence>
<dbReference type="Gene3D" id="3.40.50.620">
    <property type="entry name" value="HUPs"/>
    <property type="match status" value="1"/>
</dbReference>
<feature type="domain" description="UspA" evidence="2">
    <location>
        <begin position="1"/>
        <end position="138"/>
    </location>
</feature>
<evidence type="ECO:0000259" key="2">
    <source>
        <dbReference type="Pfam" id="PF00582"/>
    </source>
</evidence>
<gene>
    <name evidence="3" type="ORF">J2Z83_002038</name>
</gene>
<dbReference type="EMBL" id="JAGGKX010000009">
    <property type="protein sequence ID" value="MBP1969930.1"/>
    <property type="molecule type" value="Genomic_DNA"/>
</dbReference>
<organism evidence="3 4">
    <name type="scientific">Virgibacillus natechei</name>
    <dbReference type="NCBI Taxonomy" id="1216297"/>
    <lineage>
        <taxon>Bacteria</taxon>
        <taxon>Bacillati</taxon>
        <taxon>Bacillota</taxon>
        <taxon>Bacilli</taxon>
        <taxon>Bacillales</taxon>
        <taxon>Bacillaceae</taxon>
        <taxon>Virgibacillus</taxon>
    </lineage>
</organism>
<dbReference type="PANTHER" id="PTHR46268:SF6">
    <property type="entry name" value="UNIVERSAL STRESS PROTEIN UP12"/>
    <property type="match status" value="1"/>
</dbReference>
<dbReference type="InterPro" id="IPR006016">
    <property type="entry name" value="UspA"/>
</dbReference>
<evidence type="ECO:0000313" key="4">
    <source>
        <dbReference type="Proteomes" id="UP001519345"/>
    </source>
</evidence>
<dbReference type="Proteomes" id="UP001519345">
    <property type="component" value="Unassembled WGS sequence"/>
</dbReference>
<dbReference type="CDD" id="cd00293">
    <property type="entry name" value="USP-like"/>
    <property type="match status" value="1"/>
</dbReference>